<dbReference type="Pfam" id="PF25600">
    <property type="entry name" value="TRIM_CC"/>
    <property type="match status" value="1"/>
</dbReference>
<protein>
    <recommendedName>
        <fullName evidence="9">B30.2/SPRY domain-containing protein</fullName>
    </recommendedName>
</protein>
<keyword evidence="2 4" id="KW-0863">Zinc-finger</keyword>
<evidence type="ECO:0000259" key="7">
    <source>
        <dbReference type="PROSITE" id="PS50188"/>
    </source>
</evidence>
<evidence type="ECO:0000256" key="4">
    <source>
        <dbReference type="PROSITE-ProRule" id="PRU00024"/>
    </source>
</evidence>
<dbReference type="Pfam" id="PF00622">
    <property type="entry name" value="SPRY"/>
    <property type="match status" value="1"/>
</dbReference>
<sequence>LCDFCTTKKQKAEKSCLVCLASYCETHVQSHYNYPTLMKHKLVKATGQMREKLCAQHDKLLEAFCRTDETSVCVLCMMDEHKHHDIVPAGTERTEKQKQLSVTLHKSQQRIDQRVKKWQDLRQAVESLKHSAQTVLEENERIFTELLLSIERKYIEVKEMIRTHERTTVTQAETLLDRLEEEITLLKKKHNDLELLSHTDDHIHFLQFISSFLFQVLCRDSVIGTRCYWEVDWKGTEIDVAVTYRGIRRKGNANECSFGWNDKSWSLYCSDSKFSFVHNNKSTDITAPVSSRIGVYLDHAAGTLAFYSVSDGMRLLHKIQTTFKEPLYPAFSVWGFGTSI</sequence>
<feature type="coiled-coil region" evidence="5">
    <location>
        <begin position="162"/>
        <end position="196"/>
    </location>
</feature>
<dbReference type="PANTHER" id="PTHR25465">
    <property type="entry name" value="B-BOX DOMAIN CONTAINING"/>
    <property type="match status" value="1"/>
</dbReference>
<evidence type="ECO:0000313" key="8">
    <source>
        <dbReference type="Ensembl" id="ENSPNYP00000009587.1"/>
    </source>
</evidence>
<dbReference type="InterPro" id="IPR000315">
    <property type="entry name" value="Znf_B-box"/>
</dbReference>
<dbReference type="SMART" id="SM00449">
    <property type="entry name" value="SPRY"/>
    <property type="match status" value="1"/>
</dbReference>
<proteinExistence type="predicted"/>
<dbReference type="PANTHER" id="PTHR25465:SF5">
    <property type="entry name" value="E3 UBIQUITIN_ISG15 LIGASE TRIM25-RELATED"/>
    <property type="match status" value="1"/>
</dbReference>
<evidence type="ECO:0000256" key="2">
    <source>
        <dbReference type="ARBA" id="ARBA00022771"/>
    </source>
</evidence>
<dbReference type="GeneTree" id="ENSGT01150000286950"/>
<dbReference type="Gene3D" id="3.30.160.60">
    <property type="entry name" value="Classic Zinc Finger"/>
    <property type="match status" value="1"/>
</dbReference>
<dbReference type="PROSITE" id="PS50119">
    <property type="entry name" value="ZF_BBOX"/>
    <property type="match status" value="1"/>
</dbReference>
<dbReference type="PRINTS" id="PR01407">
    <property type="entry name" value="BUTYPHLNCDUF"/>
</dbReference>
<dbReference type="STRING" id="303518.ENSPNYP00000009587"/>
<dbReference type="InterPro" id="IPR043136">
    <property type="entry name" value="B30.2/SPRY_sf"/>
</dbReference>
<dbReference type="InterPro" id="IPR058030">
    <property type="entry name" value="TRIM8/14/16/25/29/45/65_CC"/>
</dbReference>
<name>A0A3B4FGH5_9CICH</name>
<dbReference type="Ensembl" id="ENSPNYT00000009809.1">
    <property type="protein sequence ID" value="ENSPNYP00000009587.1"/>
    <property type="gene ID" value="ENSPNYG00000007254.1"/>
</dbReference>
<dbReference type="InterPro" id="IPR001870">
    <property type="entry name" value="B30.2/SPRY"/>
</dbReference>
<reference evidence="8" key="1">
    <citation type="submission" date="2023-09" db="UniProtKB">
        <authorList>
            <consortium name="Ensembl"/>
        </authorList>
    </citation>
    <scope>IDENTIFICATION</scope>
</reference>
<dbReference type="AlphaFoldDB" id="A0A3B4FGH5"/>
<dbReference type="InterPro" id="IPR051051">
    <property type="entry name" value="E3_ubiq-ligase_TRIM/RNF"/>
</dbReference>
<dbReference type="InterPro" id="IPR013320">
    <property type="entry name" value="ConA-like_dom_sf"/>
</dbReference>
<accession>A0A3B4FGH5</accession>
<dbReference type="GO" id="GO:0008270">
    <property type="term" value="F:zinc ion binding"/>
    <property type="evidence" value="ECO:0007669"/>
    <property type="project" value="UniProtKB-KW"/>
</dbReference>
<dbReference type="Gene3D" id="4.10.830.40">
    <property type="match status" value="1"/>
</dbReference>
<evidence type="ECO:0000256" key="3">
    <source>
        <dbReference type="ARBA" id="ARBA00022833"/>
    </source>
</evidence>
<organism evidence="8">
    <name type="scientific">Pundamilia nyererei</name>
    <dbReference type="NCBI Taxonomy" id="303518"/>
    <lineage>
        <taxon>Eukaryota</taxon>
        <taxon>Metazoa</taxon>
        <taxon>Chordata</taxon>
        <taxon>Craniata</taxon>
        <taxon>Vertebrata</taxon>
        <taxon>Euteleostomi</taxon>
        <taxon>Actinopterygii</taxon>
        <taxon>Neopterygii</taxon>
        <taxon>Teleostei</taxon>
        <taxon>Neoteleostei</taxon>
        <taxon>Acanthomorphata</taxon>
        <taxon>Ovalentaria</taxon>
        <taxon>Cichlomorphae</taxon>
        <taxon>Cichliformes</taxon>
        <taxon>Cichlidae</taxon>
        <taxon>African cichlids</taxon>
        <taxon>Pseudocrenilabrinae</taxon>
        <taxon>Haplochromini</taxon>
        <taxon>Pundamilia</taxon>
    </lineage>
</organism>
<keyword evidence="1" id="KW-0479">Metal-binding</keyword>
<feature type="domain" description="B box-type" evidence="6">
    <location>
        <begin position="49"/>
        <end position="89"/>
    </location>
</feature>
<evidence type="ECO:0000256" key="5">
    <source>
        <dbReference type="SAM" id="Coils"/>
    </source>
</evidence>
<feature type="domain" description="B30.2/SPRY" evidence="7">
    <location>
        <begin position="163"/>
        <end position="340"/>
    </location>
</feature>
<evidence type="ECO:0000259" key="6">
    <source>
        <dbReference type="PROSITE" id="PS50119"/>
    </source>
</evidence>
<dbReference type="SUPFAM" id="SSF49899">
    <property type="entry name" value="Concanavalin A-like lectins/glucanases"/>
    <property type="match status" value="1"/>
</dbReference>
<dbReference type="Gene3D" id="2.60.120.920">
    <property type="match status" value="1"/>
</dbReference>
<evidence type="ECO:0000256" key="1">
    <source>
        <dbReference type="ARBA" id="ARBA00022723"/>
    </source>
</evidence>
<dbReference type="PROSITE" id="PS50188">
    <property type="entry name" value="B302_SPRY"/>
    <property type="match status" value="1"/>
</dbReference>
<keyword evidence="3" id="KW-0862">Zinc</keyword>
<dbReference type="InterPro" id="IPR003877">
    <property type="entry name" value="SPRY_dom"/>
</dbReference>
<keyword evidence="5" id="KW-0175">Coiled coil</keyword>
<dbReference type="Pfam" id="PF00643">
    <property type="entry name" value="zf-B_box"/>
    <property type="match status" value="1"/>
</dbReference>
<dbReference type="SMART" id="SM00336">
    <property type="entry name" value="BBOX"/>
    <property type="match status" value="1"/>
</dbReference>
<dbReference type="SUPFAM" id="SSF57845">
    <property type="entry name" value="B-box zinc-binding domain"/>
    <property type="match status" value="1"/>
</dbReference>
<dbReference type="InterPro" id="IPR003879">
    <property type="entry name" value="Butyrophylin_SPRY"/>
</dbReference>
<evidence type="ECO:0008006" key="9">
    <source>
        <dbReference type="Google" id="ProtNLM"/>
    </source>
</evidence>
<dbReference type="CDD" id="cd19769">
    <property type="entry name" value="Bbox2_TRIM16-like"/>
    <property type="match status" value="1"/>
</dbReference>